<sequence>MFLYLLADAHGQVEFQDGVDSIDVRVPLFVKDEDDDEKHLQVEAVDVPKGNAEIDQRFVYITIIKEALAKSIITFLQPSYTCQWQDKVAKIPVFREIIDDGRTQVSYRTKDLTAKDGKDYISTENEIIFHPGEIRKEIPISLLEQTEIDNLLGNGQLKQFSMELYKPQNGAKLGKLRETNVIIADDNINQTTSLLEQSTISINSPPTSVKAQPIDSKRIHMNWTAPPGRPTGYKVAYWIEGDENSSRTINTTAPSAELRDLYPYCDYEMNVFAYNALGAGPHSETVECRTLEDLPNEPGRLAFNVISPTVTQLSWAEPSEANGEIIEYEVTYAVVTDENKPIGPKKVVKINKPKKRMIMIENLKEEQPYRYTVRAKNGAGWGPVREATMNLSTQPKRPMSIPIIPDIPIIDAEAHDEYENFLMYSTDVLRSPRPSTSDETDMQINGKWEMNSLFPGSANSTLNRGTTTTHSGQYTRMTGGSLETHTNMMSGLETSMYGKKGVNYTIAQQMIGERRRAESHDVNTALENLEMVLHAESRSPGIPDTPTRLVFSALGATSLKVSWQKPQCDREVLGYRVTYQPLLGGEVQTIDITDPNENSLIINDLLPNQSYMFKVKALSDKGWSPEREGVITIESKVDPMSPLSPVPGSPFTLSTPSAPGPLVFTAINSELLKLNWEKPRKPNGDIMGYLVTCEPLDGQ</sequence>
<dbReference type="PROSITE" id="PS50853">
    <property type="entry name" value="FN3"/>
    <property type="match status" value="4"/>
</dbReference>
<feature type="domain" description="Fibronectin type-III" evidence="5">
    <location>
        <begin position="545"/>
        <end position="638"/>
    </location>
</feature>
<accession>A0A401PY07</accession>
<dbReference type="GO" id="GO:0007416">
    <property type="term" value="P:synapse assembly"/>
    <property type="evidence" value="ECO:0007669"/>
    <property type="project" value="TreeGrafter"/>
</dbReference>
<reference evidence="6 7" key="1">
    <citation type="journal article" date="2018" name="Nat. Ecol. Evol.">
        <title>Shark genomes provide insights into elasmobranch evolution and the origin of vertebrates.</title>
        <authorList>
            <person name="Hara Y"/>
            <person name="Yamaguchi K"/>
            <person name="Onimaru K"/>
            <person name="Kadota M"/>
            <person name="Koyanagi M"/>
            <person name="Keeley SD"/>
            <person name="Tatsumi K"/>
            <person name="Tanaka K"/>
            <person name="Motone F"/>
            <person name="Kageyama Y"/>
            <person name="Nozu R"/>
            <person name="Adachi N"/>
            <person name="Nishimura O"/>
            <person name="Nakagawa R"/>
            <person name="Tanegashima C"/>
            <person name="Kiyatake I"/>
            <person name="Matsumoto R"/>
            <person name="Murakumo K"/>
            <person name="Nishida K"/>
            <person name="Terakita A"/>
            <person name="Kuratani S"/>
            <person name="Sato K"/>
            <person name="Hyodo S Kuraku.S."/>
        </authorList>
    </citation>
    <scope>NUCLEOTIDE SEQUENCE [LARGE SCALE GENOMIC DNA]</scope>
</reference>
<dbReference type="GO" id="GO:0045202">
    <property type="term" value="C:synapse"/>
    <property type="evidence" value="ECO:0007669"/>
    <property type="project" value="TreeGrafter"/>
</dbReference>
<organism evidence="6 7">
    <name type="scientific">Scyliorhinus torazame</name>
    <name type="common">Cloudy catshark</name>
    <name type="synonym">Catulus torazame</name>
    <dbReference type="NCBI Taxonomy" id="75743"/>
    <lineage>
        <taxon>Eukaryota</taxon>
        <taxon>Metazoa</taxon>
        <taxon>Chordata</taxon>
        <taxon>Craniata</taxon>
        <taxon>Vertebrata</taxon>
        <taxon>Chondrichthyes</taxon>
        <taxon>Elasmobranchii</taxon>
        <taxon>Galeomorphii</taxon>
        <taxon>Galeoidea</taxon>
        <taxon>Carcharhiniformes</taxon>
        <taxon>Scyliorhinidae</taxon>
        <taxon>Scyliorhinus</taxon>
    </lineage>
</organism>
<dbReference type="Proteomes" id="UP000288216">
    <property type="component" value="Unassembled WGS sequence"/>
</dbReference>
<feature type="domain" description="Fibronectin type-III" evidence="5">
    <location>
        <begin position="205"/>
        <end position="293"/>
    </location>
</feature>
<dbReference type="PANTHER" id="PTHR13817">
    <property type="entry name" value="TITIN"/>
    <property type="match status" value="1"/>
</dbReference>
<comment type="caution">
    <text evidence="6">The sequence shown here is derived from an EMBL/GenBank/DDBJ whole genome shotgun (WGS) entry which is preliminary data.</text>
</comment>
<dbReference type="GO" id="GO:0007154">
    <property type="term" value="P:cell communication"/>
    <property type="evidence" value="ECO:0007669"/>
    <property type="project" value="InterPro"/>
</dbReference>
<feature type="domain" description="Fibronectin type-III" evidence="5">
    <location>
        <begin position="658"/>
        <end position="699"/>
    </location>
</feature>
<dbReference type="SMART" id="SM00237">
    <property type="entry name" value="Calx_beta"/>
    <property type="match status" value="1"/>
</dbReference>
<protein>
    <recommendedName>
        <fullName evidence="5">Fibronectin type-III domain-containing protein</fullName>
    </recommendedName>
</protein>
<keyword evidence="2" id="KW-0677">Repeat</keyword>
<keyword evidence="1" id="KW-0732">Signal</keyword>
<feature type="region of interest" description="Disordered" evidence="4">
    <location>
        <begin position="455"/>
        <end position="482"/>
    </location>
</feature>
<dbReference type="InterPro" id="IPR050964">
    <property type="entry name" value="Striated_Muscle_Regulatory"/>
</dbReference>
<dbReference type="InterPro" id="IPR013783">
    <property type="entry name" value="Ig-like_fold"/>
</dbReference>
<dbReference type="CDD" id="cd00063">
    <property type="entry name" value="FN3"/>
    <property type="match status" value="4"/>
</dbReference>
<dbReference type="Pfam" id="PF00041">
    <property type="entry name" value="fn3"/>
    <property type="match status" value="3"/>
</dbReference>
<dbReference type="OMA" id="NWHENDD"/>
<dbReference type="InterPro" id="IPR036116">
    <property type="entry name" value="FN3_sf"/>
</dbReference>
<evidence type="ECO:0000313" key="7">
    <source>
        <dbReference type="Proteomes" id="UP000288216"/>
    </source>
</evidence>
<dbReference type="GO" id="GO:0007156">
    <property type="term" value="P:homophilic cell adhesion via plasma membrane adhesion molecules"/>
    <property type="evidence" value="ECO:0007669"/>
    <property type="project" value="TreeGrafter"/>
</dbReference>
<dbReference type="SMART" id="SM00060">
    <property type="entry name" value="FN3"/>
    <property type="match status" value="3"/>
</dbReference>
<evidence type="ECO:0000313" key="6">
    <source>
        <dbReference type="EMBL" id="GCB77988.1"/>
    </source>
</evidence>
<gene>
    <name evidence="6" type="ORF">scyTo_0017687</name>
</gene>
<dbReference type="InterPro" id="IPR038081">
    <property type="entry name" value="CalX-like_sf"/>
</dbReference>
<dbReference type="FunFam" id="2.60.40.10:FF:000028">
    <property type="entry name" value="Neuronal cell adhesion molecule"/>
    <property type="match status" value="1"/>
</dbReference>
<dbReference type="STRING" id="75743.A0A401PY07"/>
<feature type="compositionally biased region" description="Polar residues" evidence="4">
    <location>
        <begin position="457"/>
        <end position="482"/>
    </location>
</feature>
<dbReference type="AlphaFoldDB" id="A0A401PY07"/>
<dbReference type="Pfam" id="PF03160">
    <property type="entry name" value="Calx-beta"/>
    <property type="match status" value="1"/>
</dbReference>
<feature type="domain" description="Fibronectin type-III" evidence="5">
    <location>
        <begin position="297"/>
        <end position="396"/>
    </location>
</feature>
<dbReference type="InterPro" id="IPR003644">
    <property type="entry name" value="Calx_beta"/>
</dbReference>
<dbReference type="OrthoDB" id="410592at2759"/>
<dbReference type="PANTHER" id="PTHR13817:SF73">
    <property type="entry name" value="FIBRONECTIN TYPE-III DOMAIN-CONTAINING PROTEIN"/>
    <property type="match status" value="1"/>
</dbReference>
<evidence type="ECO:0000256" key="2">
    <source>
        <dbReference type="ARBA" id="ARBA00022737"/>
    </source>
</evidence>
<dbReference type="GO" id="GO:0016020">
    <property type="term" value="C:membrane"/>
    <property type="evidence" value="ECO:0007669"/>
    <property type="project" value="InterPro"/>
</dbReference>
<evidence type="ECO:0000256" key="3">
    <source>
        <dbReference type="ARBA" id="ARBA00022837"/>
    </source>
</evidence>
<dbReference type="Gene3D" id="2.60.40.10">
    <property type="entry name" value="Immunoglobulins"/>
    <property type="match status" value="4"/>
</dbReference>
<keyword evidence="3" id="KW-0106">Calcium</keyword>
<dbReference type="SUPFAM" id="SSF141072">
    <property type="entry name" value="CalX-like"/>
    <property type="match status" value="1"/>
</dbReference>
<dbReference type="EMBL" id="BFAA01011686">
    <property type="protein sequence ID" value="GCB77988.1"/>
    <property type="molecule type" value="Genomic_DNA"/>
</dbReference>
<feature type="non-terminal residue" evidence="6">
    <location>
        <position position="699"/>
    </location>
</feature>
<dbReference type="InterPro" id="IPR003961">
    <property type="entry name" value="FN3_dom"/>
</dbReference>
<evidence type="ECO:0000256" key="1">
    <source>
        <dbReference type="ARBA" id="ARBA00022729"/>
    </source>
</evidence>
<dbReference type="SUPFAM" id="SSF49265">
    <property type="entry name" value="Fibronectin type III"/>
    <property type="match status" value="2"/>
</dbReference>
<name>A0A401PY07_SCYTO</name>
<keyword evidence="7" id="KW-1185">Reference proteome</keyword>
<proteinExistence type="predicted"/>
<evidence type="ECO:0000259" key="5">
    <source>
        <dbReference type="PROSITE" id="PS50853"/>
    </source>
</evidence>
<dbReference type="Gene3D" id="2.60.40.2030">
    <property type="match status" value="1"/>
</dbReference>
<evidence type="ECO:0000256" key="4">
    <source>
        <dbReference type="SAM" id="MobiDB-lite"/>
    </source>
</evidence>